<dbReference type="AlphaFoldDB" id="A0A3S0QYD9"/>
<organism evidence="2 3">
    <name type="scientific">Rhizobium vallis</name>
    <dbReference type="NCBI Taxonomy" id="634290"/>
    <lineage>
        <taxon>Bacteria</taxon>
        <taxon>Pseudomonadati</taxon>
        <taxon>Pseudomonadota</taxon>
        <taxon>Alphaproteobacteria</taxon>
        <taxon>Hyphomicrobiales</taxon>
        <taxon>Rhizobiaceae</taxon>
        <taxon>Rhizobium/Agrobacterium group</taxon>
        <taxon>Rhizobium</taxon>
    </lineage>
</organism>
<protein>
    <submittedName>
        <fullName evidence="2">Uncharacterized protein</fullName>
    </submittedName>
</protein>
<accession>A0A3S0QYD9</accession>
<name>A0A3S0QYD9_9HYPH</name>
<proteinExistence type="predicted"/>
<dbReference type="Proteomes" id="UP000278823">
    <property type="component" value="Unassembled WGS sequence"/>
</dbReference>
<reference evidence="3" key="1">
    <citation type="submission" date="2018-11" db="EMBL/GenBank/DDBJ databases">
        <title>Rhizobium chutanense sp. nov., isolated from root nodules of Phaseolus vulgaris in China.</title>
        <authorList>
            <person name="Huo Y."/>
        </authorList>
    </citation>
    <scope>NUCLEOTIDE SEQUENCE [LARGE SCALE GENOMIC DNA]</scope>
    <source>
        <strain evidence="3">CCBAU 65647</strain>
    </source>
</reference>
<keyword evidence="3" id="KW-1185">Reference proteome</keyword>
<keyword evidence="1" id="KW-0732">Signal</keyword>
<dbReference type="EMBL" id="RJTH01000001">
    <property type="protein sequence ID" value="RUM26885.1"/>
    <property type="molecule type" value="Genomic_DNA"/>
</dbReference>
<sequence length="117" mass="13395">MFSDVKKGRNARALALAFGIGGWLNAAEAASSTTPENLGSAIVFTQQNDPEFYYCFIDMKFFSYPESGNCKASRTKLDMIATKWNVTDFDTHDERIFLRILTKIFDVYSDRFLRRDP</sequence>
<evidence type="ECO:0000313" key="2">
    <source>
        <dbReference type="EMBL" id="RUM26885.1"/>
    </source>
</evidence>
<evidence type="ECO:0000313" key="3">
    <source>
        <dbReference type="Proteomes" id="UP000278823"/>
    </source>
</evidence>
<evidence type="ECO:0000256" key="1">
    <source>
        <dbReference type="SAM" id="SignalP"/>
    </source>
</evidence>
<gene>
    <name evidence="2" type="ORF">EFQ99_01390</name>
</gene>
<comment type="caution">
    <text evidence="2">The sequence shown here is derived from an EMBL/GenBank/DDBJ whole genome shotgun (WGS) entry which is preliminary data.</text>
</comment>
<feature type="chain" id="PRO_5018649229" evidence="1">
    <location>
        <begin position="27"/>
        <end position="117"/>
    </location>
</feature>
<dbReference type="RefSeq" id="WP_126918874.1">
    <property type="nucleotide sequence ID" value="NZ_ML133686.1"/>
</dbReference>
<feature type="signal peptide" evidence="1">
    <location>
        <begin position="1"/>
        <end position="26"/>
    </location>
</feature>